<keyword evidence="9" id="KW-1185">Reference proteome</keyword>
<feature type="domain" description="Pyridine nucleotide-disulphide oxidoreductase dimerisation" evidence="4">
    <location>
        <begin position="326"/>
        <end position="414"/>
    </location>
</feature>
<protein>
    <submittedName>
        <fullName evidence="6">Mercuric reductase</fullName>
        <ecNumber evidence="6">1.16.1.1</ecNumber>
    </submittedName>
    <submittedName>
        <fullName evidence="7">Pyruvate/2-oxoglutarate dehydrogenase complex dihydrolipoamide dehydrogenase (E3) component</fullName>
    </submittedName>
</protein>
<proteinExistence type="predicted"/>
<dbReference type="Proteomes" id="UP000254330">
    <property type="component" value="Unassembled WGS sequence"/>
</dbReference>
<dbReference type="PANTHER" id="PTHR43014">
    <property type="entry name" value="MERCURIC REDUCTASE"/>
    <property type="match status" value="1"/>
</dbReference>
<dbReference type="InterPro" id="IPR036188">
    <property type="entry name" value="FAD/NAD-bd_sf"/>
</dbReference>
<gene>
    <name evidence="6" type="primary">merA</name>
    <name evidence="7" type="ORF">DFR61_11358</name>
    <name evidence="6" type="ORF">NCTC10597_01285</name>
</gene>
<name>A0A8B4QA61_9BACL</name>
<comment type="cofactor">
    <cofactor evidence="1">
        <name>FAD</name>
        <dbReference type="ChEBI" id="CHEBI:57692"/>
    </cofactor>
</comment>
<keyword evidence="6" id="KW-0560">Oxidoreductase</keyword>
<dbReference type="EMBL" id="SNZG01000013">
    <property type="protein sequence ID" value="TDR39061.1"/>
    <property type="molecule type" value="Genomic_DNA"/>
</dbReference>
<sequence length="428" mass="47417">MLKYEVVIIGGGSSGVEAALYARSLGMKVAIIEKFRWGGRKVHAGLFKAKQLQKCANVALSLREASSSGFDISSFEVDYSRLQNKMFSNAMKHASRIYSELITAGVDCYAGEASVDVNQIIRIENQAMRAENIILATGSKEKIPDLDGLSKKDFLTIDQLYELNELPHEVTIIGGGLTAAETALSLAPLGTIVTILENDKDLMLQEDAEVRYMMKKQLAALNVTMLPNQKNMRATNGKVMLDDIPIHHEHLLIACGTVGNFEIARDLQVEIANTYIKVNQNNQTTEDNIYAIGSVTKSSQSAAKKVIHHILQTTIPYKPQIEVMRIHSTPPILTVGMNENELHEQVDVFKGTVEMLSEEVSFEWCKSMVKILIDQEFGEILGAVIIGENANEIMTKLVKLIQSEGTIEDFHQMIPSISVDQPKRNKIV</sequence>
<dbReference type="PANTHER" id="PTHR43014:SF2">
    <property type="entry name" value="MERCURIC REDUCTASE"/>
    <property type="match status" value="1"/>
</dbReference>
<reference evidence="6 8" key="1">
    <citation type="submission" date="2018-06" db="EMBL/GenBank/DDBJ databases">
        <authorList>
            <consortium name="Pathogen Informatics"/>
            <person name="Doyle S."/>
        </authorList>
    </citation>
    <scope>NUCLEOTIDE SEQUENCE [LARGE SCALE GENOMIC DNA]</scope>
    <source>
        <strain evidence="6 8">NCTC10597</strain>
    </source>
</reference>
<evidence type="ECO:0000259" key="5">
    <source>
        <dbReference type="Pfam" id="PF07992"/>
    </source>
</evidence>
<dbReference type="InterPro" id="IPR023753">
    <property type="entry name" value="FAD/NAD-binding_dom"/>
</dbReference>
<evidence type="ECO:0000313" key="6">
    <source>
        <dbReference type="EMBL" id="STX09597.1"/>
    </source>
</evidence>
<dbReference type="GO" id="GO:0050660">
    <property type="term" value="F:flavin adenine dinucleotide binding"/>
    <property type="evidence" value="ECO:0007669"/>
    <property type="project" value="TreeGrafter"/>
</dbReference>
<comment type="caution">
    <text evidence="6">The sequence shown here is derived from an EMBL/GenBank/DDBJ whole genome shotgun (WGS) entry which is preliminary data.</text>
</comment>
<organism evidence="6 8">
    <name type="scientific">Kurthia zopfii</name>
    <dbReference type="NCBI Taxonomy" id="1650"/>
    <lineage>
        <taxon>Bacteria</taxon>
        <taxon>Bacillati</taxon>
        <taxon>Bacillota</taxon>
        <taxon>Bacilli</taxon>
        <taxon>Bacillales</taxon>
        <taxon>Caryophanaceae</taxon>
        <taxon>Kurthia</taxon>
    </lineage>
</organism>
<evidence type="ECO:0000256" key="1">
    <source>
        <dbReference type="ARBA" id="ARBA00001974"/>
    </source>
</evidence>
<evidence type="ECO:0000313" key="9">
    <source>
        <dbReference type="Proteomes" id="UP000294641"/>
    </source>
</evidence>
<evidence type="ECO:0000313" key="8">
    <source>
        <dbReference type="Proteomes" id="UP000254330"/>
    </source>
</evidence>
<dbReference type="PRINTS" id="PR00368">
    <property type="entry name" value="FADPNR"/>
</dbReference>
<feature type="domain" description="FAD/NAD(P)-binding" evidence="5">
    <location>
        <begin position="4"/>
        <end position="302"/>
    </location>
</feature>
<evidence type="ECO:0000259" key="4">
    <source>
        <dbReference type="Pfam" id="PF02852"/>
    </source>
</evidence>
<dbReference type="Proteomes" id="UP000294641">
    <property type="component" value="Unassembled WGS sequence"/>
</dbReference>
<reference evidence="7 9" key="2">
    <citation type="submission" date="2019-03" db="EMBL/GenBank/DDBJ databases">
        <title>Genomic Encyclopedia of Type Strains, Phase IV (KMG-IV): sequencing the most valuable type-strain genomes for metagenomic binning, comparative biology and taxonomic classification.</title>
        <authorList>
            <person name="Goeker M."/>
        </authorList>
    </citation>
    <scope>NUCLEOTIDE SEQUENCE [LARGE SCALE GENOMIC DNA]</scope>
    <source>
        <strain evidence="7 9">DSM 20580</strain>
    </source>
</reference>
<dbReference type="InterPro" id="IPR016156">
    <property type="entry name" value="FAD/NAD-linked_Rdtase_dimer_sf"/>
</dbReference>
<dbReference type="InterPro" id="IPR004099">
    <property type="entry name" value="Pyr_nucl-diS_OxRdtase_dimer"/>
</dbReference>
<dbReference type="EMBL" id="UGNP01000001">
    <property type="protein sequence ID" value="STX09597.1"/>
    <property type="molecule type" value="Genomic_DNA"/>
</dbReference>
<dbReference type="GO" id="GO:0016152">
    <property type="term" value="F:mercury (II) reductase (NADP+) activity"/>
    <property type="evidence" value="ECO:0007669"/>
    <property type="project" value="UniProtKB-EC"/>
</dbReference>
<evidence type="ECO:0000313" key="7">
    <source>
        <dbReference type="EMBL" id="TDR39061.1"/>
    </source>
</evidence>
<dbReference type="AlphaFoldDB" id="A0A8B4QA61"/>
<evidence type="ECO:0000256" key="3">
    <source>
        <dbReference type="ARBA" id="ARBA00022827"/>
    </source>
</evidence>
<keyword evidence="3" id="KW-0274">FAD</keyword>
<dbReference type="SUPFAM" id="SSF51905">
    <property type="entry name" value="FAD/NAD(P)-binding domain"/>
    <property type="match status" value="1"/>
</dbReference>
<dbReference type="Gene3D" id="3.30.390.30">
    <property type="match status" value="1"/>
</dbReference>
<dbReference type="SUPFAM" id="SSF55424">
    <property type="entry name" value="FAD/NAD-linked reductases, dimerisation (C-terminal) domain"/>
    <property type="match status" value="1"/>
</dbReference>
<dbReference type="GO" id="GO:0003955">
    <property type="term" value="F:NAD(P)H dehydrogenase (quinone) activity"/>
    <property type="evidence" value="ECO:0007669"/>
    <property type="project" value="TreeGrafter"/>
</dbReference>
<dbReference type="PRINTS" id="PR00411">
    <property type="entry name" value="PNDRDTASEI"/>
</dbReference>
<evidence type="ECO:0000256" key="2">
    <source>
        <dbReference type="ARBA" id="ARBA00022630"/>
    </source>
</evidence>
<dbReference type="RefSeq" id="WP_166636095.1">
    <property type="nucleotide sequence ID" value="NZ_BJUE01000027.1"/>
</dbReference>
<keyword evidence="2" id="KW-0285">Flavoprotein</keyword>
<dbReference type="Pfam" id="PF02852">
    <property type="entry name" value="Pyr_redox_dim"/>
    <property type="match status" value="1"/>
</dbReference>
<accession>A0A8B4QA61</accession>
<dbReference type="Gene3D" id="3.50.50.60">
    <property type="entry name" value="FAD/NAD(P)-binding domain"/>
    <property type="match status" value="2"/>
</dbReference>
<dbReference type="EC" id="1.16.1.1" evidence="6"/>
<keyword evidence="7" id="KW-0670">Pyruvate</keyword>
<dbReference type="Pfam" id="PF07992">
    <property type="entry name" value="Pyr_redox_2"/>
    <property type="match status" value="1"/>
</dbReference>